<sequence>MAAIIRGNSLLQSLKLFYLSVTIVALSLGQQVSAQVTTKEGAATTNEGNPPLELSPVTEPKLPPLGSPSLYLPIEEASPTSTLTDTQLVIKLSDRKVYVYRDKQVKGSYPIAVGKAGWETPTGTFKVIAMQRNPSWEHPWSGKVIPPGADNPLGARWIGFWTDGKNFIGFHGTPQEQLVGQAVSHGCIRMRNKDILALYAQVAIGTPVVVER</sequence>
<dbReference type="Gene3D" id="2.40.440.10">
    <property type="entry name" value="L,D-transpeptidase catalytic domain-like"/>
    <property type="match status" value="1"/>
</dbReference>
<evidence type="ECO:0000256" key="1">
    <source>
        <dbReference type="ARBA" id="ARBA00004752"/>
    </source>
</evidence>
<comment type="caution">
    <text evidence="12">The sequence shown here is derived from an EMBL/GenBank/DDBJ whole genome shotgun (WGS) entry which is preliminary data.</text>
</comment>
<keyword evidence="7 9" id="KW-0573">Peptidoglycan synthesis</keyword>
<evidence type="ECO:0000259" key="11">
    <source>
        <dbReference type="PROSITE" id="PS52029"/>
    </source>
</evidence>
<evidence type="ECO:0000256" key="6">
    <source>
        <dbReference type="ARBA" id="ARBA00022960"/>
    </source>
</evidence>
<evidence type="ECO:0000256" key="10">
    <source>
        <dbReference type="SAM" id="MobiDB-lite"/>
    </source>
</evidence>
<dbReference type="EMBL" id="JAMPKK010000013">
    <property type="protein sequence ID" value="MEP0864435.1"/>
    <property type="molecule type" value="Genomic_DNA"/>
</dbReference>
<dbReference type="InterPro" id="IPR005490">
    <property type="entry name" value="LD_TPept_cat_dom"/>
</dbReference>
<reference evidence="12 13" key="1">
    <citation type="submission" date="2022-04" db="EMBL/GenBank/DDBJ databases">
        <title>Positive selection, recombination, and allopatry shape intraspecific diversity of widespread and dominant cyanobacteria.</title>
        <authorList>
            <person name="Wei J."/>
            <person name="Shu W."/>
            <person name="Hu C."/>
        </authorList>
    </citation>
    <scope>NUCLEOTIDE SEQUENCE [LARGE SCALE GENOMIC DNA]</scope>
    <source>
        <strain evidence="12 13">GB2-A5</strain>
    </source>
</reference>
<feature type="domain" description="L,D-TPase catalytic" evidence="11">
    <location>
        <begin position="86"/>
        <end position="211"/>
    </location>
</feature>
<dbReference type="PANTHER" id="PTHR30582">
    <property type="entry name" value="L,D-TRANSPEPTIDASE"/>
    <property type="match status" value="1"/>
</dbReference>
<dbReference type="Pfam" id="PF03734">
    <property type="entry name" value="YkuD"/>
    <property type="match status" value="1"/>
</dbReference>
<name>A0ABV0JLX4_9CYAN</name>
<comment type="pathway">
    <text evidence="1 9">Cell wall biogenesis; peptidoglycan biosynthesis.</text>
</comment>
<dbReference type="Proteomes" id="UP001442494">
    <property type="component" value="Unassembled WGS sequence"/>
</dbReference>
<accession>A0ABV0JLX4</accession>
<feature type="compositionally biased region" description="Polar residues" evidence="10">
    <location>
        <begin position="39"/>
        <end position="48"/>
    </location>
</feature>
<comment type="similarity">
    <text evidence="2">Belongs to the YkuD family.</text>
</comment>
<organism evidence="12 13">
    <name type="scientific">Funiculus sociatus GB2-A5</name>
    <dbReference type="NCBI Taxonomy" id="2933946"/>
    <lineage>
        <taxon>Bacteria</taxon>
        <taxon>Bacillati</taxon>
        <taxon>Cyanobacteriota</taxon>
        <taxon>Cyanophyceae</taxon>
        <taxon>Coleofasciculales</taxon>
        <taxon>Coleofasciculaceae</taxon>
        <taxon>Funiculus</taxon>
    </lineage>
</organism>
<dbReference type="CDD" id="cd16913">
    <property type="entry name" value="YkuD_like"/>
    <property type="match status" value="1"/>
</dbReference>
<dbReference type="RefSeq" id="WP_190424033.1">
    <property type="nucleotide sequence ID" value="NZ_JAMPKK010000013.1"/>
</dbReference>
<dbReference type="PROSITE" id="PS52029">
    <property type="entry name" value="LD_TPASE"/>
    <property type="match status" value="1"/>
</dbReference>
<keyword evidence="3" id="KW-0328">Glycosyltransferase</keyword>
<evidence type="ECO:0000256" key="7">
    <source>
        <dbReference type="ARBA" id="ARBA00022984"/>
    </source>
</evidence>
<feature type="active site" description="Proton donor/acceptor" evidence="9">
    <location>
        <position position="171"/>
    </location>
</feature>
<keyword evidence="13" id="KW-1185">Reference proteome</keyword>
<keyword evidence="8 9" id="KW-0961">Cell wall biogenesis/degradation</keyword>
<feature type="region of interest" description="Disordered" evidence="10">
    <location>
        <begin position="39"/>
        <end position="59"/>
    </location>
</feature>
<dbReference type="PANTHER" id="PTHR30582:SF24">
    <property type="entry name" value="L,D-TRANSPEPTIDASE ERFK_SRFK-RELATED"/>
    <property type="match status" value="1"/>
</dbReference>
<evidence type="ECO:0000313" key="13">
    <source>
        <dbReference type="Proteomes" id="UP001442494"/>
    </source>
</evidence>
<evidence type="ECO:0000256" key="9">
    <source>
        <dbReference type="PROSITE-ProRule" id="PRU01373"/>
    </source>
</evidence>
<evidence type="ECO:0000313" key="12">
    <source>
        <dbReference type="EMBL" id="MEP0864435.1"/>
    </source>
</evidence>
<evidence type="ECO:0000256" key="8">
    <source>
        <dbReference type="ARBA" id="ARBA00023316"/>
    </source>
</evidence>
<keyword evidence="4" id="KW-0808">Transferase</keyword>
<dbReference type="InterPro" id="IPR038063">
    <property type="entry name" value="Transpep_catalytic_dom"/>
</dbReference>
<evidence type="ECO:0000256" key="5">
    <source>
        <dbReference type="ARBA" id="ARBA00022801"/>
    </source>
</evidence>
<protein>
    <submittedName>
        <fullName evidence="12">L,D-transpeptidase</fullName>
    </submittedName>
</protein>
<dbReference type="InterPro" id="IPR050979">
    <property type="entry name" value="LD-transpeptidase"/>
</dbReference>
<evidence type="ECO:0000256" key="2">
    <source>
        <dbReference type="ARBA" id="ARBA00005992"/>
    </source>
</evidence>
<evidence type="ECO:0000256" key="3">
    <source>
        <dbReference type="ARBA" id="ARBA00022676"/>
    </source>
</evidence>
<evidence type="ECO:0000256" key="4">
    <source>
        <dbReference type="ARBA" id="ARBA00022679"/>
    </source>
</evidence>
<gene>
    <name evidence="12" type="ORF">NDI37_08125</name>
</gene>
<keyword evidence="6 9" id="KW-0133">Cell shape</keyword>
<feature type="active site" description="Nucleophile" evidence="9">
    <location>
        <position position="187"/>
    </location>
</feature>
<keyword evidence="5" id="KW-0378">Hydrolase</keyword>
<proteinExistence type="inferred from homology"/>
<dbReference type="SUPFAM" id="SSF141523">
    <property type="entry name" value="L,D-transpeptidase catalytic domain-like"/>
    <property type="match status" value="1"/>
</dbReference>